<evidence type="ECO:0000313" key="4">
    <source>
        <dbReference type="Proteomes" id="UP001368500"/>
    </source>
</evidence>
<name>A0ABU9BDM1_9BURK</name>
<dbReference type="InterPro" id="IPR051321">
    <property type="entry name" value="PHA/PHB_synthase"/>
</dbReference>
<dbReference type="Gene3D" id="3.40.50.1820">
    <property type="entry name" value="alpha/beta hydrolase"/>
    <property type="match status" value="1"/>
</dbReference>
<dbReference type="PANTHER" id="PTHR36837">
    <property type="entry name" value="POLY(3-HYDROXYALKANOATE) POLYMERASE SUBUNIT PHAC"/>
    <property type="match status" value="1"/>
</dbReference>
<feature type="compositionally biased region" description="Low complexity" evidence="1">
    <location>
        <begin position="453"/>
        <end position="477"/>
    </location>
</feature>
<keyword evidence="4" id="KW-1185">Reference proteome</keyword>
<dbReference type="PANTHER" id="PTHR36837:SF4">
    <property type="entry name" value="BLR0908 PROTEIN"/>
    <property type="match status" value="1"/>
</dbReference>
<feature type="region of interest" description="Disordered" evidence="1">
    <location>
        <begin position="453"/>
        <end position="486"/>
    </location>
</feature>
<dbReference type="InterPro" id="IPR010915">
    <property type="entry name" value="PHB_depoly_PhaZ"/>
</dbReference>
<dbReference type="EMBL" id="JBBUTF010000017">
    <property type="protein sequence ID" value="MEK8027876.1"/>
    <property type="molecule type" value="Genomic_DNA"/>
</dbReference>
<accession>A0ABU9BDM1</accession>
<comment type="caution">
    <text evidence="3">The sequence shown here is derived from an EMBL/GenBank/DDBJ whole genome shotgun (WGS) entry which is preliminary data.</text>
</comment>
<protein>
    <submittedName>
        <fullName evidence="3">Polyhydroxyalkanoate depolymerase</fullName>
    </submittedName>
</protein>
<dbReference type="PIRSF" id="PIRSF020818">
    <property type="entry name" value="PHB_depoly_PhaZ"/>
    <property type="match status" value="1"/>
</dbReference>
<dbReference type="SUPFAM" id="SSF53474">
    <property type="entry name" value="alpha/beta-Hydrolases"/>
    <property type="match status" value="1"/>
</dbReference>
<dbReference type="RefSeq" id="WP_341375656.1">
    <property type="nucleotide sequence ID" value="NZ_JBBUTF010000017.1"/>
</dbReference>
<dbReference type="Proteomes" id="UP001368500">
    <property type="component" value="Unassembled WGS sequence"/>
</dbReference>
<organism evidence="3 4">
    <name type="scientific">Pseudaquabacterium rugosum</name>
    <dbReference type="NCBI Taxonomy" id="2984194"/>
    <lineage>
        <taxon>Bacteria</taxon>
        <taxon>Pseudomonadati</taxon>
        <taxon>Pseudomonadota</taxon>
        <taxon>Betaproteobacteria</taxon>
        <taxon>Burkholderiales</taxon>
        <taxon>Sphaerotilaceae</taxon>
        <taxon>Pseudaquabacterium</taxon>
    </lineage>
</organism>
<evidence type="ECO:0000256" key="1">
    <source>
        <dbReference type="SAM" id="MobiDB-lite"/>
    </source>
</evidence>
<feature type="domain" description="PHB de-polymerase C-terminal" evidence="2">
    <location>
        <begin position="210"/>
        <end position="411"/>
    </location>
</feature>
<proteinExistence type="predicted"/>
<evidence type="ECO:0000259" key="2">
    <source>
        <dbReference type="Pfam" id="PF06850"/>
    </source>
</evidence>
<dbReference type="Pfam" id="PF06850">
    <property type="entry name" value="PHB_depo_C"/>
    <property type="match status" value="1"/>
</dbReference>
<dbReference type="InterPro" id="IPR009656">
    <property type="entry name" value="PHB_depo_C"/>
</dbReference>
<dbReference type="NCBIfam" id="TIGR01849">
    <property type="entry name" value="PHB_depoly_PhaZ"/>
    <property type="match status" value="1"/>
</dbReference>
<evidence type="ECO:0000313" key="3">
    <source>
        <dbReference type="EMBL" id="MEK8027876.1"/>
    </source>
</evidence>
<sequence length="486" mass="53563">MLYQLYETQRALMAPFAEFAAASAKLYDHPLSPFAQTPMAQRISAGFDLLHRLAKDYEKPEFGIRTAQVGDQEVAVQEQHPIIKPFCRLIRFKRFTDDTATLERMKQHPTVLVVAPLSGHHSTLLRDTVRQLLQDHKVYITDWTDARTVPADIGPFHLNDYVKYVQEFIRHIGPDVHVISVCQPTVPVLAAVSVMATHGEFTPRTMTMMGGPIDARRSPTAVNNLAMNKSLSWFENNVIYRVPPNFAGAGRAVYPGFMQHTGFVAMNPDRHLSSHYDYYQHLIQGDDDSADAHRSFYDEYNAVLDMPAEYYLETIHTVFQAFSLVNGTWDVDGTRVQPADISTSALLTVEGELDDISGAGQTRAAHDLCTGIPKDRQFHYDVVGAGHYGIFSGRRWREMVYPQIRDFIRRFDVSGKPAADAPAVPAALVEAAPAAAPLTTTAAVAKAAPAPASLPARAAAPARSVARPASTGPAAKKAAARRRNGT</sequence>
<reference evidence="3 4" key="1">
    <citation type="submission" date="2024-04" db="EMBL/GenBank/DDBJ databases">
        <title>Novel species of the genus Ideonella isolated from streams.</title>
        <authorList>
            <person name="Lu H."/>
        </authorList>
    </citation>
    <scope>NUCLEOTIDE SEQUENCE [LARGE SCALE GENOMIC DNA]</scope>
    <source>
        <strain evidence="3 4">BYS139W</strain>
    </source>
</reference>
<dbReference type="InterPro" id="IPR029058">
    <property type="entry name" value="AB_hydrolase_fold"/>
</dbReference>
<gene>
    <name evidence="3" type="primary">phaZ</name>
    <name evidence="3" type="ORF">AACH11_18100</name>
</gene>